<proteinExistence type="predicted"/>
<dbReference type="Proteomes" id="UP000607645">
    <property type="component" value="Unassembled WGS sequence"/>
</dbReference>
<gene>
    <name evidence="1" type="ORF">H8S62_07850</name>
</gene>
<accession>A0A8J6MCJ9</accession>
<reference evidence="1" key="1">
    <citation type="submission" date="2020-08" db="EMBL/GenBank/DDBJ databases">
        <title>Genome public.</title>
        <authorList>
            <person name="Liu C."/>
            <person name="Sun Q."/>
        </authorList>
    </citation>
    <scope>NUCLEOTIDE SEQUENCE</scope>
    <source>
        <strain evidence="1">NSJ-52</strain>
    </source>
</reference>
<evidence type="ECO:0000313" key="1">
    <source>
        <dbReference type="EMBL" id="MBC5736926.1"/>
    </source>
</evidence>
<sequence>MERIETKSVSVEVERDAGLLIQRLDTLCPESGGCVLELVLALEDVPPETRTAVALTVTELDQQDREYPRGLRTLLVHGHHESLPVHLAVPPVRFVLPAELDLSGGGKRRFLVRVDANYVDCHARCRLLP</sequence>
<dbReference type="AlphaFoldDB" id="A0A8J6MCJ9"/>
<organism evidence="1 2">
    <name type="scientific">Lawsonibacter faecis</name>
    <dbReference type="NCBI Taxonomy" id="2763052"/>
    <lineage>
        <taxon>Bacteria</taxon>
        <taxon>Bacillati</taxon>
        <taxon>Bacillota</taxon>
        <taxon>Clostridia</taxon>
        <taxon>Eubacteriales</taxon>
        <taxon>Oscillospiraceae</taxon>
        <taxon>Lawsonibacter</taxon>
    </lineage>
</organism>
<protein>
    <submittedName>
        <fullName evidence="1">Uncharacterized protein</fullName>
    </submittedName>
</protein>
<comment type="caution">
    <text evidence="1">The sequence shown here is derived from an EMBL/GenBank/DDBJ whole genome shotgun (WGS) entry which is preliminary data.</text>
</comment>
<dbReference type="EMBL" id="JACOPQ010000005">
    <property type="protein sequence ID" value="MBC5736926.1"/>
    <property type="molecule type" value="Genomic_DNA"/>
</dbReference>
<evidence type="ECO:0000313" key="2">
    <source>
        <dbReference type="Proteomes" id="UP000607645"/>
    </source>
</evidence>
<dbReference type="RefSeq" id="WP_155147696.1">
    <property type="nucleotide sequence ID" value="NZ_JACOPQ010000005.1"/>
</dbReference>
<name>A0A8J6MCJ9_9FIRM</name>
<keyword evidence="2" id="KW-1185">Reference proteome</keyword>